<comment type="caution">
    <text evidence="6">The sequence shown here is derived from an EMBL/GenBank/DDBJ whole genome shotgun (WGS) entry which is preliminary data.</text>
</comment>
<evidence type="ECO:0000256" key="4">
    <source>
        <dbReference type="ARBA" id="ARBA00023157"/>
    </source>
</evidence>
<dbReference type="SUPFAM" id="SSF48726">
    <property type="entry name" value="Immunoglobulin"/>
    <property type="match status" value="17"/>
</dbReference>
<dbReference type="InterPro" id="IPR013783">
    <property type="entry name" value="Ig-like_fold"/>
</dbReference>
<dbReference type="SMART" id="SM00408">
    <property type="entry name" value="IGc2"/>
    <property type="match status" value="12"/>
</dbReference>
<feature type="domain" description="Ig-like" evidence="5">
    <location>
        <begin position="878"/>
        <end position="963"/>
    </location>
</feature>
<dbReference type="EMBL" id="JAHUTJ010058099">
    <property type="protein sequence ID" value="MED6286916.1"/>
    <property type="molecule type" value="Genomic_DNA"/>
</dbReference>
<feature type="domain" description="Ig-like" evidence="5">
    <location>
        <begin position="1459"/>
        <end position="1543"/>
    </location>
</feature>
<dbReference type="PANTHER" id="PTHR35971:SF5">
    <property type="entry name" value="OBSCURIN LIKE CYTOSKELETAL ADAPTOR 1"/>
    <property type="match status" value="1"/>
</dbReference>
<gene>
    <name evidence="6" type="ORF">CHARACLAT_011013</name>
</gene>
<evidence type="ECO:0000259" key="5">
    <source>
        <dbReference type="PROSITE" id="PS50835"/>
    </source>
</evidence>
<keyword evidence="3" id="KW-0597">Phosphoprotein</keyword>
<dbReference type="PANTHER" id="PTHR35971">
    <property type="entry name" value="SI:DKEY-31G6.6"/>
    <property type="match status" value="1"/>
</dbReference>
<dbReference type="InterPro" id="IPR013098">
    <property type="entry name" value="Ig_I-set"/>
</dbReference>
<dbReference type="Proteomes" id="UP001352852">
    <property type="component" value="Unassembled WGS sequence"/>
</dbReference>
<evidence type="ECO:0000313" key="7">
    <source>
        <dbReference type="Proteomes" id="UP001352852"/>
    </source>
</evidence>
<keyword evidence="4" id="KW-1015">Disulfide bond</keyword>
<feature type="domain" description="Ig-like" evidence="5">
    <location>
        <begin position="75"/>
        <end position="159"/>
    </location>
</feature>
<dbReference type="PROSITE" id="PS50835">
    <property type="entry name" value="IG_LIKE"/>
    <property type="match status" value="12"/>
</dbReference>
<keyword evidence="2" id="KW-0963">Cytoplasm</keyword>
<protein>
    <recommendedName>
        <fullName evidence="5">Ig-like domain-containing protein</fullName>
    </recommendedName>
</protein>
<organism evidence="6 7">
    <name type="scientific">Characodon lateralis</name>
    <dbReference type="NCBI Taxonomy" id="208331"/>
    <lineage>
        <taxon>Eukaryota</taxon>
        <taxon>Metazoa</taxon>
        <taxon>Chordata</taxon>
        <taxon>Craniata</taxon>
        <taxon>Vertebrata</taxon>
        <taxon>Euteleostomi</taxon>
        <taxon>Actinopterygii</taxon>
        <taxon>Neopterygii</taxon>
        <taxon>Teleostei</taxon>
        <taxon>Neoteleostei</taxon>
        <taxon>Acanthomorphata</taxon>
        <taxon>Ovalentaria</taxon>
        <taxon>Atherinomorphae</taxon>
        <taxon>Cyprinodontiformes</taxon>
        <taxon>Goodeidae</taxon>
        <taxon>Characodon</taxon>
    </lineage>
</organism>
<name>A0ABU7EIP3_9TELE</name>
<comment type="subcellular location">
    <subcellularLocation>
        <location evidence="1">Cytoplasm</location>
    </subcellularLocation>
</comment>
<dbReference type="Pfam" id="PF07679">
    <property type="entry name" value="I-set"/>
    <property type="match status" value="16"/>
</dbReference>
<evidence type="ECO:0000256" key="3">
    <source>
        <dbReference type="ARBA" id="ARBA00022553"/>
    </source>
</evidence>
<dbReference type="InterPro" id="IPR003599">
    <property type="entry name" value="Ig_sub"/>
</dbReference>
<proteinExistence type="predicted"/>
<feature type="non-terminal residue" evidence="6">
    <location>
        <position position="1545"/>
    </location>
</feature>
<evidence type="ECO:0000256" key="1">
    <source>
        <dbReference type="ARBA" id="ARBA00004496"/>
    </source>
</evidence>
<accession>A0ABU7EIP3</accession>
<dbReference type="InterPro" id="IPR036179">
    <property type="entry name" value="Ig-like_dom_sf"/>
</dbReference>
<feature type="domain" description="Ig-like" evidence="5">
    <location>
        <begin position="1281"/>
        <end position="1365"/>
    </location>
</feature>
<feature type="domain" description="Ig-like" evidence="5">
    <location>
        <begin position="969"/>
        <end position="1052"/>
    </location>
</feature>
<feature type="domain" description="Ig-like" evidence="5">
    <location>
        <begin position="804"/>
        <end position="874"/>
    </location>
</feature>
<feature type="domain" description="Ig-like" evidence="5">
    <location>
        <begin position="622"/>
        <end position="694"/>
    </location>
</feature>
<dbReference type="InterPro" id="IPR007110">
    <property type="entry name" value="Ig-like_dom"/>
</dbReference>
<sequence>METVTLEVELNQADVEGSWSRDGAKLKPGANCHITTMGKKHTLTLSNLKREDAGTISFQAEGVHTSSKLIVTESPAMISKPTVDIDVPEKEKATFECEVSRNNAEVKWFKDDVELKPAKNVAIHSLGRKRTLVISKCTPEDGGTYICRTADDNTSAKLTVHARDIKIVKNLKDVEVVEKESASFICELSHDDVEYQWFRGNTKIKASENIKIRQEGRKHVLLFKSVSPEDMGDIKFTAEKASSTAKLKVKELPVKFVKKLRDKIAMYKHRAHLECQVSRASAKVKWFKNKMEIKPSKKYDTKSEDVYRKLTINDVDSGDEDMYTCDATDDKTSCKLLVEEQSISIVRELSSVEVTEPFAAVFEVEVSMELVKPPIWTLNGVPVQEGADVEMEKEGTMHRLTFKKTKASMTGPVQFTAGKSKSFAQLTVKERPLEIAEHIKDVKAKEKSTATLMCKFSATPKEVKWFKGPVLLAASDKYNLKQDATRGQLTIQRLTEEDSGEYRCQSGPAETKGTLTVEVREIKITKHLADTEVDEDSDAIFTCEINYADEDAQWLLNEKVLFTNEVNTITHEGKVHRLTLKNLAPQDGGTITLQVRKVKESVTLKVKEKRAVFLKSLDDVTGEEKAIITLICEANKPRVSPIWRKGDKALKAGTKYELLHTGKSLGLIIKDVIKEDSGEYSCDLGTEVTKAKITVREIGIGITKKLKSVEVNEGDTCSFECILSRENIDDCSWSVNGKTVKNEGRFKISSQGRKYMLIVKDVTPADSGEVVFSIKDLSSKATLKVEGKASSISNGLQNVSAVCGEDGIFTCEVTQASSTAKWAKDGKAIRTSKKYEISQQQKVMKLTIHNVSAEDSGEYSCEIVGGATTRAKLEIKEPIHKFTKVLEDIQTDEKSSVTLRCETAQSPSTVTWLKGHTELRAGGQYEMFQKERVLTLIIKQLEEKDTDIYTCDVGTAKSMAKVTVKALLTTFVKMLESQEAEEGASVTLHCELSKPGVPVEWKKATQVLKSGEKYQMKQKASVNELIITKVVPEDSGDYSCVFGDQKTTANVKIKAVKLSLPPSAAKPEPSTQETREKTKVKMGEVKNIDQKKQEINETVKVVPIICTKNLESQVSEEGASITLHCELSKPGVPVQWKKETEVLSCGEKYQMKQTGLCYKLQILDLTLHDTGTYSCCSEDTLSSASLVVNASPVFFTKELENQTLEEGQSATLHCELSKSSLSLEWRKGELGLCPCAKYDIRQTENLATLIIHNVEPEDSGSYTCDTGECQSTAMLAVKAKPVLFKTKLQNLERQAGESVSFRCEITKPGASVVWRCGDKVLTASSKYQLKQEGTVVELVIYKLQGSDAGDYSCDTGFQRTSAILSVNAIEVLILKFLESCVVYEGEDVHFECQLSHEETPQIQWKLQDVLLQNNEMNLIKSEGRVHSLVLRGVTAADSGTVTFTVGNHTSTASLTVRAPISFKKELESQEAREGGETTLSCETSSPDCKVTWWKGSTVLTQGKKYTIQQRATTNSLVIHKLVKEDSGEYTCDTGDKKSTATLTVK</sequence>
<dbReference type="SMART" id="SM00409">
    <property type="entry name" value="IG"/>
    <property type="match status" value="16"/>
</dbReference>
<feature type="domain" description="Ig-like" evidence="5">
    <location>
        <begin position="1103"/>
        <end position="1187"/>
    </location>
</feature>
<evidence type="ECO:0000256" key="2">
    <source>
        <dbReference type="ARBA" id="ARBA00022490"/>
    </source>
</evidence>
<feature type="domain" description="Ig-like" evidence="5">
    <location>
        <begin position="432"/>
        <end position="516"/>
    </location>
</feature>
<dbReference type="InterPro" id="IPR052385">
    <property type="entry name" value="Obscurin/Obscurin-like_Reg"/>
</dbReference>
<feature type="domain" description="Ig-like" evidence="5">
    <location>
        <begin position="1369"/>
        <end position="1455"/>
    </location>
</feature>
<dbReference type="InterPro" id="IPR003598">
    <property type="entry name" value="Ig_sub2"/>
</dbReference>
<feature type="domain" description="Ig-like" evidence="5">
    <location>
        <begin position="253"/>
        <end position="344"/>
    </location>
</feature>
<keyword evidence="7" id="KW-1185">Reference proteome</keyword>
<feature type="domain" description="Ig-like" evidence="5">
    <location>
        <begin position="1192"/>
        <end position="1264"/>
    </location>
</feature>
<dbReference type="CDD" id="cd00096">
    <property type="entry name" value="Ig"/>
    <property type="match status" value="7"/>
</dbReference>
<dbReference type="Gene3D" id="2.60.40.10">
    <property type="entry name" value="Immunoglobulins"/>
    <property type="match status" value="17"/>
</dbReference>
<reference evidence="6 7" key="1">
    <citation type="submission" date="2021-06" db="EMBL/GenBank/DDBJ databases">
        <authorList>
            <person name="Palmer J.M."/>
        </authorList>
    </citation>
    <scope>NUCLEOTIDE SEQUENCE [LARGE SCALE GENOMIC DNA]</scope>
    <source>
        <strain evidence="6 7">CL_MEX2019</strain>
        <tissue evidence="6">Muscle</tissue>
    </source>
</reference>
<evidence type="ECO:0000313" key="6">
    <source>
        <dbReference type="EMBL" id="MED6286916.1"/>
    </source>
</evidence>